<accession>A0AAD4C8B0</accession>
<dbReference type="FunFam" id="3.40.30.10:FF:000013">
    <property type="entry name" value="Blast:Protein SCO1 homolog, mitochondrial"/>
    <property type="match status" value="1"/>
</dbReference>
<evidence type="ECO:0000256" key="4">
    <source>
        <dbReference type="ARBA" id="ARBA00022792"/>
    </source>
</evidence>
<feature type="binding site" evidence="9">
    <location>
        <position position="237"/>
    </location>
    <ligand>
        <name>Cu cation</name>
        <dbReference type="ChEBI" id="CHEBI:23378"/>
    </ligand>
</feature>
<dbReference type="GO" id="GO:0006878">
    <property type="term" value="P:intracellular copper ion homeostasis"/>
    <property type="evidence" value="ECO:0007669"/>
    <property type="project" value="UniProtKB-UniRule"/>
</dbReference>
<dbReference type="Proteomes" id="UP001194468">
    <property type="component" value="Unassembled WGS sequence"/>
</dbReference>
<gene>
    <name evidence="13" type="ORF">L210DRAFT_858961</name>
</gene>
<evidence type="ECO:0000259" key="12">
    <source>
        <dbReference type="PROSITE" id="PS51352"/>
    </source>
</evidence>
<sequence>MSKLISITRTRPHIWATRTTSLLSARAPTSLPIQACRRYAQVRQTTPAGARDRSTIGVFTPAAAALFVATGVGLFYYFQYEKRKLREKKAPSDLMYHFIEKELESRSVGRPHVGGPFTLTTHDGKPFSDQDLLGKWNFVYFGFTNCPDICPAELDKVGVFLKSLESEYGQIFQPVFISVDPARDSFAQMEKYLADFHPRFVGLAGDYSSTKSVCKAYRVYFSTPPNADPKGDYLVDHSIYIYFMDPNGNFVEAFGQNSTPEDIIDKVKKEIGEWEKETGRRV</sequence>
<feature type="binding site" evidence="9">
    <location>
        <position position="146"/>
    </location>
    <ligand>
        <name>Cu cation</name>
        <dbReference type="ChEBI" id="CHEBI:23378"/>
    </ligand>
</feature>
<reference evidence="13" key="2">
    <citation type="journal article" date="2020" name="Nat. Commun.">
        <title>Large-scale genome sequencing of mycorrhizal fungi provides insights into the early evolution of symbiotic traits.</title>
        <authorList>
            <person name="Miyauchi S."/>
            <person name="Kiss E."/>
            <person name="Kuo A."/>
            <person name="Drula E."/>
            <person name="Kohler A."/>
            <person name="Sanchez-Garcia M."/>
            <person name="Morin E."/>
            <person name="Andreopoulos B."/>
            <person name="Barry K.W."/>
            <person name="Bonito G."/>
            <person name="Buee M."/>
            <person name="Carver A."/>
            <person name="Chen C."/>
            <person name="Cichocki N."/>
            <person name="Clum A."/>
            <person name="Culley D."/>
            <person name="Crous P.W."/>
            <person name="Fauchery L."/>
            <person name="Girlanda M."/>
            <person name="Hayes R.D."/>
            <person name="Keri Z."/>
            <person name="LaButti K."/>
            <person name="Lipzen A."/>
            <person name="Lombard V."/>
            <person name="Magnuson J."/>
            <person name="Maillard F."/>
            <person name="Murat C."/>
            <person name="Nolan M."/>
            <person name="Ohm R.A."/>
            <person name="Pangilinan J."/>
            <person name="Pereira M.F."/>
            <person name="Perotto S."/>
            <person name="Peter M."/>
            <person name="Pfister S."/>
            <person name="Riley R."/>
            <person name="Sitrit Y."/>
            <person name="Stielow J.B."/>
            <person name="Szollosi G."/>
            <person name="Zifcakova L."/>
            <person name="Stursova M."/>
            <person name="Spatafora J.W."/>
            <person name="Tedersoo L."/>
            <person name="Vaario L.M."/>
            <person name="Yamada A."/>
            <person name="Yan M."/>
            <person name="Wang P."/>
            <person name="Xu J."/>
            <person name="Bruns T."/>
            <person name="Baldrian P."/>
            <person name="Vilgalys R."/>
            <person name="Dunand C."/>
            <person name="Henrissat B."/>
            <person name="Grigoriev I.V."/>
            <person name="Hibbett D."/>
            <person name="Nagy L.G."/>
            <person name="Martin F.M."/>
        </authorList>
    </citation>
    <scope>NUCLEOTIDE SEQUENCE</scope>
    <source>
        <strain evidence="13">BED1</strain>
    </source>
</reference>
<feature type="domain" description="Thioredoxin" evidence="12">
    <location>
        <begin position="108"/>
        <end position="272"/>
    </location>
</feature>
<dbReference type="InterPro" id="IPR017276">
    <property type="entry name" value="Synth_of_cyt-c-oxidase_Sco1/2"/>
</dbReference>
<dbReference type="GO" id="GO:0005743">
    <property type="term" value="C:mitochondrial inner membrane"/>
    <property type="evidence" value="ECO:0007669"/>
    <property type="project" value="UniProtKB-SubCell"/>
</dbReference>
<evidence type="ECO:0000256" key="2">
    <source>
        <dbReference type="ARBA" id="ARBA00010996"/>
    </source>
</evidence>
<dbReference type="PANTHER" id="PTHR12151">
    <property type="entry name" value="ELECTRON TRANSPORT PROTIN SCO1/SENC FAMILY MEMBER"/>
    <property type="match status" value="1"/>
</dbReference>
<dbReference type="GO" id="GO:0033617">
    <property type="term" value="P:mitochondrial respiratory chain complex IV assembly"/>
    <property type="evidence" value="ECO:0007669"/>
    <property type="project" value="TreeGrafter"/>
</dbReference>
<evidence type="ECO:0000256" key="11">
    <source>
        <dbReference type="SAM" id="Phobius"/>
    </source>
</evidence>
<evidence type="ECO:0000256" key="8">
    <source>
        <dbReference type="PIRNR" id="PIRNR037736"/>
    </source>
</evidence>
<organism evidence="13 14">
    <name type="scientific">Boletus edulis BED1</name>
    <dbReference type="NCBI Taxonomy" id="1328754"/>
    <lineage>
        <taxon>Eukaryota</taxon>
        <taxon>Fungi</taxon>
        <taxon>Dikarya</taxon>
        <taxon>Basidiomycota</taxon>
        <taxon>Agaricomycotina</taxon>
        <taxon>Agaricomycetes</taxon>
        <taxon>Agaricomycetidae</taxon>
        <taxon>Boletales</taxon>
        <taxon>Boletineae</taxon>
        <taxon>Boletaceae</taxon>
        <taxon>Boletoideae</taxon>
        <taxon>Boletus</taxon>
    </lineage>
</organism>
<feature type="binding site" evidence="9">
    <location>
        <position position="150"/>
    </location>
    <ligand>
        <name>Cu cation</name>
        <dbReference type="ChEBI" id="CHEBI:23378"/>
    </ligand>
</feature>
<evidence type="ECO:0000256" key="6">
    <source>
        <dbReference type="ARBA" id="ARBA00023128"/>
    </source>
</evidence>
<dbReference type="InterPro" id="IPR036249">
    <property type="entry name" value="Thioredoxin-like_sf"/>
</dbReference>
<keyword evidence="5 9" id="KW-0186">Copper</keyword>
<dbReference type="PIRSF" id="PIRSF037736">
    <property type="entry name" value="SCO1"/>
    <property type="match status" value="1"/>
</dbReference>
<evidence type="ECO:0000256" key="9">
    <source>
        <dbReference type="PIRSR" id="PIRSR037736-1"/>
    </source>
</evidence>
<evidence type="ECO:0000256" key="1">
    <source>
        <dbReference type="ARBA" id="ARBA00004273"/>
    </source>
</evidence>
<evidence type="ECO:0000313" key="13">
    <source>
        <dbReference type="EMBL" id="KAF8451127.1"/>
    </source>
</evidence>
<dbReference type="GO" id="GO:0005507">
    <property type="term" value="F:copper ion binding"/>
    <property type="evidence" value="ECO:0007669"/>
    <property type="project" value="InterPro"/>
</dbReference>
<dbReference type="PROSITE" id="PS51352">
    <property type="entry name" value="THIOREDOXIN_2"/>
    <property type="match status" value="1"/>
</dbReference>
<evidence type="ECO:0000313" key="14">
    <source>
        <dbReference type="Proteomes" id="UP001194468"/>
    </source>
</evidence>
<evidence type="ECO:0000256" key="3">
    <source>
        <dbReference type="ARBA" id="ARBA00022723"/>
    </source>
</evidence>
<dbReference type="PANTHER" id="PTHR12151:SF5">
    <property type="entry name" value="AT19154P"/>
    <property type="match status" value="1"/>
</dbReference>
<dbReference type="AlphaFoldDB" id="A0AAD4C8B0"/>
<comment type="caution">
    <text evidence="13">The sequence shown here is derived from an EMBL/GenBank/DDBJ whole genome shotgun (WGS) entry which is preliminary data.</text>
</comment>
<protein>
    <submittedName>
        <fullName evidence="13">H-sco1</fullName>
    </submittedName>
</protein>
<dbReference type="SUPFAM" id="SSF52833">
    <property type="entry name" value="Thioredoxin-like"/>
    <property type="match status" value="1"/>
</dbReference>
<evidence type="ECO:0000256" key="5">
    <source>
        <dbReference type="ARBA" id="ARBA00023008"/>
    </source>
</evidence>
<comment type="subcellular location">
    <subcellularLocation>
        <location evidence="1 8">Mitochondrion inner membrane</location>
    </subcellularLocation>
</comment>
<comment type="similarity">
    <text evidence="2 8">Belongs to the SCO1/2 family.</text>
</comment>
<keyword evidence="4 8" id="KW-0999">Mitochondrion inner membrane</keyword>
<keyword evidence="11" id="KW-0812">Transmembrane</keyword>
<keyword evidence="14" id="KW-1185">Reference proteome</keyword>
<dbReference type="Pfam" id="PF02630">
    <property type="entry name" value="SCO1-SenC"/>
    <property type="match status" value="1"/>
</dbReference>
<feature type="transmembrane region" description="Helical" evidence="11">
    <location>
        <begin position="56"/>
        <end position="78"/>
    </location>
</feature>
<dbReference type="InterPro" id="IPR003782">
    <property type="entry name" value="SCO1/SenC"/>
</dbReference>
<dbReference type="Gene3D" id="3.40.30.10">
    <property type="entry name" value="Glutaredoxin"/>
    <property type="match status" value="1"/>
</dbReference>
<keyword evidence="10" id="KW-1015">Disulfide bond</keyword>
<feature type="disulfide bond" description="Redox-active" evidence="10">
    <location>
        <begin position="146"/>
        <end position="150"/>
    </location>
</feature>
<reference evidence="13" key="1">
    <citation type="submission" date="2019-10" db="EMBL/GenBank/DDBJ databases">
        <authorList>
            <consortium name="DOE Joint Genome Institute"/>
            <person name="Kuo A."/>
            <person name="Miyauchi S."/>
            <person name="Kiss E."/>
            <person name="Drula E."/>
            <person name="Kohler A."/>
            <person name="Sanchez-Garcia M."/>
            <person name="Andreopoulos B."/>
            <person name="Barry K.W."/>
            <person name="Bonito G."/>
            <person name="Buee M."/>
            <person name="Carver A."/>
            <person name="Chen C."/>
            <person name="Cichocki N."/>
            <person name="Clum A."/>
            <person name="Culley D."/>
            <person name="Crous P.W."/>
            <person name="Fauchery L."/>
            <person name="Girlanda M."/>
            <person name="Hayes R."/>
            <person name="Keri Z."/>
            <person name="LaButti K."/>
            <person name="Lipzen A."/>
            <person name="Lombard V."/>
            <person name="Magnuson J."/>
            <person name="Maillard F."/>
            <person name="Morin E."/>
            <person name="Murat C."/>
            <person name="Nolan M."/>
            <person name="Ohm R."/>
            <person name="Pangilinan J."/>
            <person name="Pereira M."/>
            <person name="Perotto S."/>
            <person name="Peter M."/>
            <person name="Riley R."/>
            <person name="Sitrit Y."/>
            <person name="Stielow B."/>
            <person name="Szollosi G."/>
            <person name="Zifcakova L."/>
            <person name="Stursova M."/>
            <person name="Spatafora J.W."/>
            <person name="Tedersoo L."/>
            <person name="Vaario L.-M."/>
            <person name="Yamada A."/>
            <person name="Yan M."/>
            <person name="Wang P."/>
            <person name="Xu J."/>
            <person name="Bruns T."/>
            <person name="Baldrian P."/>
            <person name="Vilgalys R."/>
            <person name="Henrissat B."/>
            <person name="Grigoriev I.V."/>
            <person name="Hibbett D."/>
            <person name="Nagy L.G."/>
            <person name="Martin F.M."/>
        </authorList>
    </citation>
    <scope>NUCLEOTIDE SEQUENCE</scope>
    <source>
        <strain evidence="13">BED1</strain>
    </source>
</reference>
<dbReference type="EMBL" id="WHUW01000002">
    <property type="protein sequence ID" value="KAF8451127.1"/>
    <property type="molecule type" value="Genomic_DNA"/>
</dbReference>
<dbReference type="InterPro" id="IPR013766">
    <property type="entry name" value="Thioredoxin_domain"/>
</dbReference>
<keyword evidence="11" id="KW-1133">Transmembrane helix</keyword>
<proteinExistence type="inferred from homology"/>
<keyword evidence="6 8" id="KW-0496">Mitochondrion</keyword>
<dbReference type="GO" id="GO:0016531">
    <property type="term" value="F:copper chaperone activity"/>
    <property type="evidence" value="ECO:0007669"/>
    <property type="project" value="InterPro"/>
</dbReference>
<dbReference type="CDD" id="cd02968">
    <property type="entry name" value="SCO"/>
    <property type="match status" value="1"/>
</dbReference>
<evidence type="ECO:0000256" key="10">
    <source>
        <dbReference type="PIRSR" id="PIRSR603782-2"/>
    </source>
</evidence>
<keyword evidence="3 9" id="KW-0479">Metal-binding</keyword>
<evidence type="ECO:0000256" key="7">
    <source>
        <dbReference type="ARBA" id="ARBA00023136"/>
    </source>
</evidence>
<keyword evidence="7 11" id="KW-0472">Membrane</keyword>
<name>A0AAD4C8B0_BOLED</name>